<dbReference type="PROSITE" id="PS50994">
    <property type="entry name" value="INTEGRASE"/>
    <property type="match status" value="1"/>
</dbReference>
<dbReference type="Pfam" id="PF00078">
    <property type="entry name" value="RVT_1"/>
    <property type="match status" value="1"/>
</dbReference>
<evidence type="ECO:0000256" key="12">
    <source>
        <dbReference type="ARBA" id="ARBA00022932"/>
    </source>
</evidence>
<dbReference type="GO" id="GO:0046872">
    <property type="term" value="F:metal ion binding"/>
    <property type="evidence" value="ECO:0007669"/>
    <property type="project" value="UniProtKB-KW"/>
</dbReference>
<keyword evidence="10" id="KW-0229">DNA integration</keyword>
<dbReference type="InterPro" id="IPR016197">
    <property type="entry name" value="Chromo-like_dom_sf"/>
</dbReference>
<evidence type="ECO:0000256" key="13">
    <source>
        <dbReference type="ARBA" id="ARBA00023125"/>
    </source>
</evidence>
<dbReference type="Gene3D" id="2.40.70.10">
    <property type="entry name" value="Acid Proteases"/>
    <property type="match status" value="1"/>
</dbReference>
<comment type="caution">
    <text evidence="21">The sequence shown here is derived from an EMBL/GenBank/DDBJ whole genome shotgun (WGS) entry which is preliminary data.</text>
</comment>
<feature type="domain" description="Chromo" evidence="18">
    <location>
        <begin position="1234"/>
        <end position="1295"/>
    </location>
</feature>
<evidence type="ECO:0000259" key="20">
    <source>
        <dbReference type="PROSITE" id="PS50994"/>
    </source>
</evidence>
<dbReference type="CDD" id="cd09274">
    <property type="entry name" value="RNase_HI_RT_Ty3"/>
    <property type="match status" value="1"/>
</dbReference>
<organism evidence="21 22">
    <name type="scientific">Microthlaspi erraticum</name>
    <dbReference type="NCBI Taxonomy" id="1685480"/>
    <lineage>
        <taxon>Eukaryota</taxon>
        <taxon>Viridiplantae</taxon>
        <taxon>Streptophyta</taxon>
        <taxon>Embryophyta</taxon>
        <taxon>Tracheophyta</taxon>
        <taxon>Spermatophyta</taxon>
        <taxon>Magnoliopsida</taxon>
        <taxon>eudicotyledons</taxon>
        <taxon>Gunneridae</taxon>
        <taxon>Pentapetalae</taxon>
        <taxon>rosids</taxon>
        <taxon>malvids</taxon>
        <taxon>Brassicales</taxon>
        <taxon>Brassicaceae</taxon>
        <taxon>Coluteocarpeae</taxon>
        <taxon>Microthlaspi</taxon>
    </lineage>
</organism>
<dbReference type="GO" id="GO:0006310">
    <property type="term" value="P:DNA recombination"/>
    <property type="evidence" value="ECO:0007669"/>
    <property type="project" value="UniProtKB-KW"/>
</dbReference>
<dbReference type="FunFam" id="3.10.20.370:FF:000001">
    <property type="entry name" value="Retrovirus-related Pol polyprotein from transposon 17.6-like protein"/>
    <property type="match status" value="1"/>
</dbReference>
<dbReference type="InterPro" id="IPR000477">
    <property type="entry name" value="RT_dom"/>
</dbReference>
<dbReference type="Gene3D" id="2.40.50.40">
    <property type="match status" value="1"/>
</dbReference>
<keyword evidence="22" id="KW-1185">Reference proteome</keyword>
<evidence type="ECO:0000256" key="10">
    <source>
        <dbReference type="ARBA" id="ARBA00022908"/>
    </source>
</evidence>
<evidence type="ECO:0000256" key="16">
    <source>
        <dbReference type="SAM" id="Coils"/>
    </source>
</evidence>
<accession>A0A6D2IUY2</accession>
<dbReference type="Pfam" id="PF17919">
    <property type="entry name" value="RT_RNaseH_2"/>
    <property type="match status" value="1"/>
</dbReference>
<dbReference type="Gene3D" id="3.10.20.370">
    <property type="match status" value="1"/>
</dbReference>
<dbReference type="Pfam" id="PF00385">
    <property type="entry name" value="Chromo"/>
    <property type="match status" value="1"/>
</dbReference>
<keyword evidence="6" id="KW-0064">Aspartyl protease</keyword>
<dbReference type="GO" id="GO:0003677">
    <property type="term" value="F:DNA binding"/>
    <property type="evidence" value="ECO:0007669"/>
    <property type="project" value="UniProtKB-KW"/>
</dbReference>
<dbReference type="InterPro" id="IPR056924">
    <property type="entry name" value="SH3_Tf2-1"/>
</dbReference>
<gene>
    <name evidence="21" type="ORF">MERR_LOCUS18873</name>
</gene>
<evidence type="ECO:0000259" key="19">
    <source>
        <dbReference type="PROSITE" id="PS50878"/>
    </source>
</evidence>
<dbReference type="SUPFAM" id="SSF50630">
    <property type="entry name" value="Acid proteases"/>
    <property type="match status" value="1"/>
</dbReference>
<dbReference type="InterPro" id="IPR036397">
    <property type="entry name" value="RNaseH_sf"/>
</dbReference>
<dbReference type="PROSITE" id="PS50013">
    <property type="entry name" value="CHROMO_2"/>
    <property type="match status" value="1"/>
</dbReference>
<evidence type="ECO:0000313" key="21">
    <source>
        <dbReference type="EMBL" id="CAA7031638.1"/>
    </source>
</evidence>
<dbReference type="Pfam" id="PF17921">
    <property type="entry name" value="Integrase_H2C2"/>
    <property type="match status" value="1"/>
</dbReference>
<dbReference type="PANTHER" id="PTHR37984:SF5">
    <property type="entry name" value="PROTEIN NYNRIN-LIKE"/>
    <property type="match status" value="1"/>
</dbReference>
<dbReference type="Gene3D" id="1.10.340.70">
    <property type="match status" value="1"/>
</dbReference>
<dbReference type="PANTHER" id="PTHR37984">
    <property type="entry name" value="PROTEIN CBG26694"/>
    <property type="match status" value="1"/>
</dbReference>
<evidence type="ECO:0000256" key="11">
    <source>
        <dbReference type="ARBA" id="ARBA00022918"/>
    </source>
</evidence>
<dbReference type="GO" id="GO:0004190">
    <property type="term" value="F:aspartic-type endopeptidase activity"/>
    <property type="evidence" value="ECO:0007669"/>
    <property type="project" value="UniProtKB-KW"/>
</dbReference>
<dbReference type="InterPro" id="IPR043502">
    <property type="entry name" value="DNA/RNA_pol_sf"/>
</dbReference>
<sequence>MRLFALKQRGSVADYVNEFEELTTIVTGVEEENLELVFYLGLKPEMQEVVKMQKPKGLSALFTTVISMEGSQFCRAMAASVNPSRRSSTLFPLRSSSQYNSPGNVDSTEQNKSLVTQEKNKPPWQSSGGKNHSGMVKLSPAEMAEKRRLGLCYKCPEKWMRGHQCQNMLLQVFTVIDEDLVEITDEDWMEGFEEKSETSPVLMELSLCSYLGLDSPVVTKLWGDIGGVKLVVMIDSGAIHNFIDPSVLSKTQLHPARNRKLEILLGTGITVNGTGVCRNVSLELQGHAFVMNLVVLELGNAEIILGVDWLRTLGKCEHDWDKHEMSFTYNGERITLFGDPALQSSGRSFKDNHSLSCLELVGWDIEAGELNQVEAVSEIPQQVQTLLDKFLEVFAAPTQLPPIRNREHAITLIPGAGPISVRPYKYPHAYKEEMEKLVAQMLEAGTIRPSKSPFSSPVLLVKKKDGSWRFFIDYRSLNKATVPDKFPIPVIDQLLDELHGARVFSKLDLRAGYHQIRMLERDIEKTAFRTTNGHYEFLVMPFGLTNAPATFQALMNELLRPFLGDFVLVFFDDILVFSANIEEHVTHLATVPDIFVTHQLFANRKKCLFGQSQVEYLGHIISEEGYGTIARPLTDLLKKDQFDWGDGAQMAFEKLKEAMMSAPVLALPDFSEVFVVESDASDYGLGAVLMQNQRPIAYFSSGLSARDQVKPIYERELMAIVLAIQKWRHYLLGRKFVVHTDQKSLKFLLEQREVSMDYQRWLTKLLGYDFDIIFKPGVENKAADGLSRIVPAPISVNAMELMSITVPANLQIQDIYKEIEDDGKIQNRIKRVLEGLEDNEDYTVVNGRLFRKGKLVIPRTSSKIPLILHEFHTSVEGGHSGILKTVKRIQTVFYWRKMISDIRKYVTECDTCQRHKYSTLSPAGLLQPLPIPNKIWEDLSMDFIEGLPTSKGVNVIFVVVDRLSKFAHFVKLKHPFTACDVANKFIQEMVRLHGFPASIVSDRDRIFLSSFWKELFKLAGTKLKFSTAFHPQSDGQTEVLNRCLETYLRCFASSHPKSWATYLSWAELWYNTNFHTAIGSTPFHVVYGREAPSLLRFEEGSTANFELEQMLRERDEVLRAIKEHLEMAQARMKNNADKHRRELSFSIGDKVFLKLRPYRQQSVSKRLYQRLAARFYCPFEVLERIGQVAYRLRLPEGSKIHNVFHVSQLKPVLGSGHQISPLPDSFAQRSELFVEPEEVLETRYDTGGRLEALVQWKGLPAHETTWVRASELLQEFPELEDKLRLDEGDRAERPTEEHPSHDDPGVNDPRSTIRSLMTVSRARPHRASRKASLMTVQHDARSHRPTRKASSHVRPKSSTKYHPSGRTRRTNAESLGHDRPDRTDGRSQPDSRPNVPTDCLNGPVDPKPFLKPVSHVSSPITQPTY</sequence>
<dbReference type="GO" id="GO:0003887">
    <property type="term" value="F:DNA-directed DNA polymerase activity"/>
    <property type="evidence" value="ECO:0007669"/>
    <property type="project" value="UniProtKB-KW"/>
</dbReference>
<feature type="region of interest" description="Disordered" evidence="17">
    <location>
        <begin position="1289"/>
        <end position="1425"/>
    </location>
</feature>
<dbReference type="InterPro" id="IPR023780">
    <property type="entry name" value="Chromo_domain"/>
</dbReference>
<dbReference type="InterPro" id="IPR050951">
    <property type="entry name" value="Retrovirus_Pol_polyprotein"/>
</dbReference>
<feature type="compositionally biased region" description="Polar residues" evidence="17">
    <location>
        <begin position="89"/>
        <end position="130"/>
    </location>
</feature>
<evidence type="ECO:0000256" key="8">
    <source>
        <dbReference type="ARBA" id="ARBA00022801"/>
    </source>
</evidence>
<feature type="coiled-coil region" evidence="16">
    <location>
        <begin position="1107"/>
        <end position="1142"/>
    </location>
</feature>
<evidence type="ECO:0000259" key="18">
    <source>
        <dbReference type="PROSITE" id="PS50013"/>
    </source>
</evidence>
<dbReference type="Pfam" id="PF24626">
    <property type="entry name" value="SH3_Tf2-1"/>
    <property type="match status" value="1"/>
</dbReference>
<evidence type="ECO:0000256" key="4">
    <source>
        <dbReference type="ARBA" id="ARBA00022722"/>
    </source>
</evidence>
<evidence type="ECO:0008006" key="23">
    <source>
        <dbReference type="Google" id="ProtNLM"/>
    </source>
</evidence>
<keyword evidence="7" id="KW-0255">Endonuclease</keyword>
<evidence type="ECO:0000256" key="15">
    <source>
        <dbReference type="ARBA" id="ARBA00023268"/>
    </source>
</evidence>
<dbReference type="GO" id="GO:0006508">
    <property type="term" value="P:proteolysis"/>
    <property type="evidence" value="ECO:0007669"/>
    <property type="project" value="UniProtKB-KW"/>
</dbReference>
<evidence type="ECO:0000313" key="22">
    <source>
        <dbReference type="Proteomes" id="UP000467841"/>
    </source>
</evidence>
<dbReference type="CDD" id="cd00303">
    <property type="entry name" value="retropepsin_like"/>
    <property type="match status" value="1"/>
</dbReference>
<dbReference type="InterPro" id="IPR043128">
    <property type="entry name" value="Rev_trsase/Diguanyl_cyclase"/>
</dbReference>
<dbReference type="SUPFAM" id="SSF53098">
    <property type="entry name" value="Ribonuclease H-like"/>
    <property type="match status" value="1"/>
</dbReference>
<evidence type="ECO:0000256" key="3">
    <source>
        <dbReference type="ARBA" id="ARBA00022695"/>
    </source>
</evidence>
<proteinExistence type="predicted"/>
<dbReference type="GO" id="GO:0015074">
    <property type="term" value="P:DNA integration"/>
    <property type="evidence" value="ECO:0007669"/>
    <property type="project" value="UniProtKB-KW"/>
</dbReference>
<protein>
    <recommendedName>
        <fullName evidence="23">Reverse transcriptase</fullName>
    </recommendedName>
</protein>
<dbReference type="Pfam" id="PF08284">
    <property type="entry name" value="RVP_2"/>
    <property type="match status" value="1"/>
</dbReference>
<feature type="region of interest" description="Disordered" evidence="17">
    <location>
        <begin position="89"/>
        <end position="135"/>
    </location>
</feature>
<dbReference type="Gene3D" id="3.30.420.10">
    <property type="entry name" value="Ribonuclease H-like superfamily/Ribonuclease H"/>
    <property type="match status" value="1"/>
</dbReference>
<dbReference type="CDD" id="cd01647">
    <property type="entry name" value="RT_LTR"/>
    <property type="match status" value="1"/>
</dbReference>
<feature type="compositionally biased region" description="Polar residues" evidence="17">
    <location>
        <begin position="1415"/>
        <end position="1425"/>
    </location>
</feature>
<dbReference type="GO" id="GO:0004519">
    <property type="term" value="F:endonuclease activity"/>
    <property type="evidence" value="ECO:0007669"/>
    <property type="project" value="UniProtKB-KW"/>
</dbReference>
<feature type="domain" description="Reverse transcriptase" evidence="19">
    <location>
        <begin position="442"/>
        <end position="621"/>
    </location>
</feature>
<dbReference type="FunFam" id="1.10.340.70:FF:000001">
    <property type="entry name" value="Retrovirus-related Pol polyprotein from transposon gypsy-like Protein"/>
    <property type="match status" value="1"/>
</dbReference>
<keyword evidence="5" id="KW-0479">Metal-binding</keyword>
<keyword evidence="15" id="KW-0511">Multifunctional enzyme</keyword>
<evidence type="ECO:0000256" key="5">
    <source>
        <dbReference type="ARBA" id="ARBA00022723"/>
    </source>
</evidence>
<feature type="compositionally biased region" description="Basic and acidic residues" evidence="17">
    <location>
        <begin position="1375"/>
        <end position="1389"/>
    </location>
</feature>
<feature type="domain" description="Integrase catalytic" evidence="20">
    <location>
        <begin position="926"/>
        <end position="1090"/>
    </location>
</feature>
<keyword evidence="14" id="KW-0233">DNA recombination</keyword>
<dbReference type="Gene3D" id="3.30.70.270">
    <property type="match status" value="1"/>
</dbReference>
<keyword evidence="13" id="KW-0238">DNA-binding</keyword>
<reference evidence="21" key="1">
    <citation type="submission" date="2020-01" db="EMBL/GenBank/DDBJ databases">
        <authorList>
            <person name="Mishra B."/>
        </authorList>
    </citation>
    <scope>NUCLEOTIDE SEQUENCE [LARGE SCALE GENOMIC DNA]</scope>
</reference>
<dbReference type="SUPFAM" id="SSF54160">
    <property type="entry name" value="Chromo domain-like"/>
    <property type="match status" value="1"/>
</dbReference>
<dbReference type="InterPro" id="IPR012337">
    <property type="entry name" value="RNaseH-like_sf"/>
</dbReference>
<dbReference type="SUPFAM" id="SSF56672">
    <property type="entry name" value="DNA/RNA polymerases"/>
    <property type="match status" value="1"/>
</dbReference>
<dbReference type="PROSITE" id="PS50878">
    <property type="entry name" value="RT_POL"/>
    <property type="match status" value="1"/>
</dbReference>
<keyword evidence="2" id="KW-0808">Transferase</keyword>
<dbReference type="Gene3D" id="3.10.10.10">
    <property type="entry name" value="HIV Type 1 Reverse Transcriptase, subunit A, domain 1"/>
    <property type="match status" value="1"/>
</dbReference>
<keyword evidence="16" id="KW-0175">Coiled coil</keyword>
<dbReference type="SMART" id="SM00298">
    <property type="entry name" value="CHROMO"/>
    <property type="match status" value="1"/>
</dbReference>
<feature type="compositionally biased region" description="Basic residues" evidence="17">
    <location>
        <begin position="1341"/>
        <end position="1369"/>
    </location>
</feature>
<dbReference type="InterPro" id="IPR001584">
    <property type="entry name" value="Integrase_cat-core"/>
</dbReference>
<dbReference type="InterPro" id="IPR000953">
    <property type="entry name" value="Chromo/chromo_shadow_dom"/>
</dbReference>
<dbReference type="OrthoDB" id="2013610at2759"/>
<evidence type="ECO:0000256" key="17">
    <source>
        <dbReference type="SAM" id="MobiDB-lite"/>
    </source>
</evidence>
<dbReference type="EMBL" id="CACVBM020001108">
    <property type="protein sequence ID" value="CAA7031638.1"/>
    <property type="molecule type" value="Genomic_DNA"/>
</dbReference>
<dbReference type="InterPro" id="IPR041577">
    <property type="entry name" value="RT_RNaseH_2"/>
</dbReference>
<dbReference type="FunFam" id="3.10.10.10:FF:000007">
    <property type="entry name" value="Retrovirus-related Pol polyprotein from transposon 17.6-like Protein"/>
    <property type="match status" value="1"/>
</dbReference>
<dbReference type="InterPro" id="IPR021109">
    <property type="entry name" value="Peptidase_aspartic_dom_sf"/>
</dbReference>
<feature type="compositionally biased region" description="Polar residues" evidence="17">
    <location>
        <begin position="1309"/>
        <end position="1318"/>
    </location>
</feature>
<keyword evidence="8" id="KW-0378">Hydrolase</keyword>
<name>A0A6D2IUY2_9BRAS</name>
<feature type="compositionally biased region" description="Basic and acidic residues" evidence="17">
    <location>
        <begin position="1289"/>
        <end position="1304"/>
    </location>
</feature>
<dbReference type="GO" id="GO:0003964">
    <property type="term" value="F:RNA-directed DNA polymerase activity"/>
    <property type="evidence" value="ECO:0007669"/>
    <property type="project" value="UniProtKB-KW"/>
</dbReference>
<keyword evidence="9" id="KW-0460">Magnesium</keyword>
<keyword evidence="11" id="KW-0695">RNA-directed DNA polymerase</keyword>
<evidence type="ECO:0000256" key="14">
    <source>
        <dbReference type="ARBA" id="ARBA00023172"/>
    </source>
</evidence>
<dbReference type="Proteomes" id="UP000467841">
    <property type="component" value="Unassembled WGS sequence"/>
</dbReference>
<evidence type="ECO:0000256" key="1">
    <source>
        <dbReference type="ARBA" id="ARBA00022670"/>
    </source>
</evidence>
<keyword evidence="1" id="KW-0645">Protease</keyword>
<evidence type="ECO:0000256" key="6">
    <source>
        <dbReference type="ARBA" id="ARBA00022750"/>
    </source>
</evidence>
<keyword evidence="4" id="KW-0540">Nuclease</keyword>
<evidence type="ECO:0000256" key="7">
    <source>
        <dbReference type="ARBA" id="ARBA00022759"/>
    </source>
</evidence>
<evidence type="ECO:0000256" key="2">
    <source>
        <dbReference type="ARBA" id="ARBA00022679"/>
    </source>
</evidence>
<keyword evidence="12" id="KW-0239">DNA-directed DNA polymerase</keyword>
<dbReference type="InterPro" id="IPR041588">
    <property type="entry name" value="Integrase_H2C2"/>
</dbReference>
<keyword evidence="3" id="KW-0548">Nucleotidyltransferase</keyword>
<evidence type="ECO:0000256" key="9">
    <source>
        <dbReference type="ARBA" id="ARBA00022842"/>
    </source>
</evidence>